<feature type="non-terminal residue" evidence="2">
    <location>
        <position position="1"/>
    </location>
</feature>
<name>A0ABV0T273_9TELE</name>
<evidence type="ECO:0000313" key="3">
    <source>
        <dbReference type="Proteomes" id="UP001482620"/>
    </source>
</evidence>
<dbReference type="EMBL" id="JAHRIQ010016859">
    <property type="protein sequence ID" value="MEQ2226929.1"/>
    <property type="molecule type" value="Genomic_DNA"/>
</dbReference>
<gene>
    <name evidence="2" type="ORF">ILYODFUR_032444</name>
</gene>
<evidence type="ECO:0000256" key="1">
    <source>
        <dbReference type="SAM" id="SignalP"/>
    </source>
</evidence>
<feature type="signal peptide" evidence="1">
    <location>
        <begin position="1"/>
        <end position="22"/>
    </location>
</feature>
<dbReference type="Proteomes" id="UP001482620">
    <property type="component" value="Unassembled WGS sequence"/>
</dbReference>
<sequence length="110" mass="12190">LYVLFAVLPVLLLIILVKVCKAKHHQSKEAEVNIIRSELEAVDTQEMMDGADSCIWLVAMQPEQELVCVRGGVLGRDLVAPQPIFSSLSATCGRVCCISIWYLARTSFIQ</sequence>
<keyword evidence="3" id="KW-1185">Reference proteome</keyword>
<reference evidence="2 3" key="1">
    <citation type="submission" date="2021-06" db="EMBL/GenBank/DDBJ databases">
        <authorList>
            <person name="Palmer J.M."/>
        </authorList>
    </citation>
    <scope>NUCLEOTIDE SEQUENCE [LARGE SCALE GENOMIC DNA]</scope>
    <source>
        <strain evidence="3">if_2019</strain>
        <tissue evidence="2">Muscle</tissue>
    </source>
</reference>
<feature type="chain" id="PRO_5045688746" evidence="1">
    <location>
        <begin position="23"/>
        <end position="110"/>
    </location>
</feature>
<accession>A0ABV0T273</accession>
<keyword evidence="1" id="KW-0732">Signal</keyword>
<proteinExistence type="predicted"/>
<evidence type="ECO:0000313" key="2">
    <source>
        <dbReference type="EMBL" id="MEQ2226929.1"/>
    </source>
</evidence>
<protein>
    <submittedName>
        <fullName evidence="2">Uncharacterized protein</fullName>
    </submittedName>
</protein>
<organism evidence="2 3">
    <name type="scientific">Ilyodon furcidens</name>
    <name type="common">goldbreast splitfin</name>
    <dbReference type="NCBI Taxonomy" id="33524"/>
    <lineage>
        <taxon>Eukaryota</taxon>
        <taxon>Metazoa</taxon>
        <taxon>Chordata</taxon>
        <taxon>Craniata</taxon>
        <taxon>Vertebrata</taxon>
        <taxon>Euteleostomi</taxon>
        <taxon>Actinopterygii</taxon>
        <taxon>Neopterygii</taxon>
        <taxon>Teleostei</taxon>
        <taxon>Neoteleostei</taxon>
        <taxon>Acanthomorphata</taxon>
        <taxon>Ovalentaria</taxon>
        <taxon>Atherinomorphae</taxon>
        <taxon>Cyprinodontiformes</taxon>
        <taxon>Goodeidae</taxon>
        <taxon>Ilyodon</taxon>
    </lineage>
</organism>
<comment type="caution">
    <text evidence="2">The sequence shown here is derived from an EMBL/GenBank/DDBJ whole genome shotgun (WGS) entry which is preliminary data.</text>
</comment>